<comment type="pathway">
    <text evidence="5">Cofactor metabolism; pyridoxal 5'-phosphate salvage; pyridoxal 5'-phosphate from pyridoxine 5'-phosphate: step 1/1.</text>
</comment>
<keyword evidence="4 5" id="KW-0560">Oxidoreductase</keyword>
<dbReference type="HAMAP" id="MF_01629">
    <property type="entry name" value="PdxH"/>
    <property type="match status" value="1"/>
</dbReference>
<reference evidence="9 10" key="1">
    <citation type="submission" date="2023-08" db="EMBL/GenBank/DDBJ databases">
        <title>Pleionea litopenaei sp. nov., isolated from stomach of juvenile Litopenaeus vannamei.</title>
        <authorList>
            <person name="Rho A.M."/>
            <person name="Hwang C.Y."/>
        </authorList>
    </citation>
    <scope>NUCLEOTIDE SEQUENCE [LARGE SCALE GENOMIC DNA]</scope>
    <source>
        <strain evidence="9 10">HL-JVS1</strain>
    </source>
</reference>
<dbReference type="RefSeq" id="WP_309202282.1">
    <property type="nucleotide sequence ID" value="NZ_CP133548.1"/>
</dbReference>
<dbReference type="PIRSF" id="PIRSF000190">
    <property type="entry name" value="Pyd_amn-ph_oxd"/>
    <property type="match status" value="1"/>
</dbReference>
<dbReference type="KEGG" id="plei:Q9312_18205"/>
<comment type="catalytic activity">
    <reaction evidence="5">
        <text>pyridoxine 5'-phosphate + O2 = pyridoxal 5'-phosphate + H2O2</text>
        <dbReference type="Rhea" id="RHEA:15149"/>
        <dbReference type="ChEBI" id="CHEBI:15379"/>
        <dbReference type="ChEBI" id="CHEBI:16240"/>
        <dbReference type="ChEBI" id="CHEBI:58589"/>
        <dbReference type="ChEBI" id="CHEBI:597326"/>
        <dbReference type="EC" id="1.4.3.5"/>
    </reaction>
</comment>
<evidence type="ECO:0000256" key="5">
    <source>
        <dbReference type="HAMAP-Rule" id="MF_01629"/>
    </source>
</evidence>
<keyword evidence="2 5" id="KW-0285">Flavoprotein</keyword>
<feature type="binding site" evidence="5 6">
    <location>
        <begin position="62"/>
        <end position="63"/>
    </location>
    <ligand>
        <name>FMN</name>
        <dbReference type="ChEBI" id="CHEBI:58210"/>
    </ligand>
</feature>
<feature type="binding site" evidence="5 6">
    <location>
        <position position="171"/>
    </location>
    <ligand>
        <name>FMN</name>
        <dbReference type="ChEBI" id="CHEBI:58210"/>
    </ligand>
</feature>
<feature type="binding site" evidence="5">
    <location>
        <position position="113"/>
    </location>
    <ligand>
        <name>substrate</name>
    </ligand>
</feature>
<feature type="binding site" evidence="5 6">
    <location>
        <position position="91"/>
    </location>
    <ligand>
        <name>FMN</name>
        <dbReference type="ChEBI" id="CHEBI:58210"/>
    </ligand>
</feature>
<dbReference type="InterPro" id="IPR019576">
    <property type="entry name" value="Pyridoxamine_oxidase_dimer_C"/>
</dbReference>
<evidence type="ECO:0000256" key="2">
    <source>
        <dbReference type="ARBA" id="ARBA00022630"/>
    </source>
</evidence>
<evidence type="ECO:0000313" key="10">
    <source>
        <dbReference type="Proteomes" id="UP001239782"/>
    </source>
</evidence>
<dbReference type="Proteomes" id="UP001239782">
    <property type="component" value="Chromosome"/>
</dbReference>
<keyword evidence="3 5" id="KW-0288">FMN</keyword>
<evidence type="ECO:0000256" key="1">
    <source>
        <dbReference type="ARBA" id="ARBA00007301"/>
    </source>
</evidence>
<dbReference type="GO" id="GO:0004733">
    <property type="term" value="F:pyridoxamine phosphate oxidase activity"/>
    <property type="evidence" value="ECO:0007669"/>
    <property type="project" value="UniProtKB-UniRule"/>
</dbReference>
<feature type="binding site" evidence="5">
    <location>
        <position position="52"/>
    </location>
    <ligand>
        <name>substrate</name>
    </ligand>
</feature>
<protein>
    <recommendedName>
        <fullName evidence="5">Pyridoxine/pyridoxamine 5'-phosphate oxidase</fullName>
        <ecNumber evidence="5">1.4.3.5</ecNumber>
    </recommendedName>
    <alternativeName>
        <fullName evidence="5">PNP/PMP oxidase</fullName>
        <shortName evidence="5">PNPOx</shortName>
    </alternativeName>
    <alternativeName>
        <fullName evidence="5">Pyridoxal 5'-phosphate synthase</fullName>
    </alternativeName>
</protein>
<comment type="pathway">
    <text evidence="5">Cofactor metabolism; pyridoxal 5'-phosphate salvage; pyridoxal 5'-phosphate from pyridoxamine 5'-phosphate: step 1/1.</text>
</comment>
<gene>
    <name evidence="5 9" type="primary">pdxH</name>
    <name evidence="9" type="ORF">Q9312_18205</name>
</gene>
<feature type="binding site" evidence="5">
    <location>
        <position position="109"/>
    </location>
    <ligand>
        <name>substrate</name>
    </ligand>
</feature>
<dbReference type="InterPro" id="IPR000659">
    <property type="entry name" value="Pyridox_Oxase"/>
</dbReference>
<feature type="binding site" evidence="5 6">
    <location>
        <position position="69"/>
    </location>
    <ligand>
        <name>FMN</name>
        <dbReference type="ChEBI" id="CHEBI:58210"/>
    </ligand>
</feature>
<comment type="subunit">
    <text evidence="5">Homodimer.</text>
</comment>
<feature type="binding site" evidence="5 6">
    <location>
        <begin position="126"/>
        <end position="127"/>
    </location>
    <ligand>
        <name>FMN</name>
        <dbReference type="ChEBI" id="CHEBI:58210"/>
    </ligand>
</feature>
<comment type="similarity">
    <text evidence="1 5">Belongs to the pyridoxamine 5'-phosphate oxidase family.</text>
</comment>
<dbReference type="Pfam" id="PF01243">
    <property type="entry name" value="PNPOx_N"/>
    <property type="match status" value="1"/>
</dbReference>
<comment type="cofactor">
    <cofactor evidence="5 6">
        <name>FMN</name>
        <dbReference type="ChEBI" id="CHEBI:58210"/>
    </cofactor>
    <text evidence="5 6">Binds 1 FMN per subunit.</text>
</comment>
<keyword evidence="10" id="KW-1185">Reference proteome</keyword>
<dbReference type="GO" id="GO:0008615">
    <property type="term" value="P:pyridoxine biosynthetic process"/>
    <property type="evidence" value="ECO:0007669"/>
    <property type="project" value="UniProtKB-UniRule"/>
</dbReference>
<dbReference type="InterPro" id="IPR012349">
    <property type="entry name" value="Split_barrel_FMN-bd"/>
</dbReference>
<keyword evidence="5" id="KW-0664">Pyridoxine biosynthesis</keyword>
<comment type="function">
    <text evidence="5">Catalyzes the oxidation of either pyridoxine 5'-phosphate (PNP) or pyridoxamine 5'-phosphate (PMP) into pyridoxal 5'-phosphate (PLP).</text>
</comment>
<feature type="domain" description="Pyridoxine 5'-phosphate oxidase dimerisation C-terminal" evidence="8">
    <location>
        <begin position="158"/>
        <end position="198"/>
    </location>
</feature>
<feature type="binding site" evidence="5 6">
    <location>
        <begin position="47"/>
        <end position="52"/>
    </location>
    <ligand>
        <name>FMN</name>
        <dbReference type="ChEBI" id="CHEBI:58210"/>
    </ligand>
</feature>
<evidence type="ECO:0000256" key="6">
    <source>
        <dbReference type="PIRSR" id="PIRSR000190-2"/>
    </source>
</evidence>
<sequence>MSLNDAENQSPFKLFNDWFMQAKEQDPEYYNGMTIATISEQTTPDCRVVLLKEFDESGFVFYTNYQSRKGRELAMNPAICANFWWSQFQRQVRIEGTVEKVSEEQSDQYFYSRPEGSQLAAIASSQSQPIDSFDALEARYQSIAEQHKSAPIKRPSHWGGYKITPVRIEFWQGLQHRLHHRLVFHWQNSTWHTQVLQP</sequence>
<dbReference type="EC" id="1.4.3.5" evidence="5"/>
<dbReference type="GO" id="GO:0010181">
    <property type="term" value="F:FMN binding"/>
    <property type="evidence" value="ECO:0007669"/>
    <property type="project" value="UniProtKB-UniRule"/>
</dbReference>
<feature type="binding site" evidence="5">
    <location>
        <position position="117"/>
    </location>
    <ligand>
        <name>substrate</name>
    </ligand>
</feature>
<evidence type="ECO:0000256" key="4">
    <source>
        <dbReference type="ARBA" id="ARBA00023002"/>
    </source>
</evidence>
<organism evidence="9 10">
    <name type="scientific">Pleionea litopenaei</name>
    <dbReference type="NCBI Taxonomy" id="3070815"/>
    <lineage>
        <taxon>Bacteria</taxon>
        <taxon>Pseudomonadati</taxon>
        <taxon>Pseudomonadota</taxon>
        <taxon>Gammaproteobacteria</taxon>
        <taxon>Oceanospirillales</taxon>
        <taxon>Pleioneaceae</taxon>
        <taxon>Pleionea</taxon>
    </lineage>
</organism>
<feature type="binding site" evidence="5 6">
    <location>
        <position position="68"/>
    </location>
    <ligand>
        <name>FMN</name>
        <dbReference type="ChEBI" id="CHEBI:58210"/>
    </ligand>
</feature>
<dbReference type="PANTHER" id="PTHR10851">
    <property type="entry name" value="PYRIDOXINE-5-PHOSPHATE OXIDASE"/>
    <property type="match status" value="1"/>
</dbReference>
<feature type="binding site" evidence="5">
    <location>
        <begin position="177"/>
        <end position="179"/>
    </location>
    <ligand>
        <name>substrate</name>
    </ligand>
</feature>
<dbReference type="EMBL" id="CP133548">
    <property type="protein sequence ID" value="WMS87143.1"/>
    <property type="molecule type" value="Genomic_DNA"/>
</dbReference>
<dbReference type="AlphaFoldDB" id="A0AA51X6H8"/>
<evidence type="ECO:0000259" key="7">
    <source>
        <dbReference type="Pfam" id="PF01243"/>
    </source>
</evidence>
<dbReference type="PANTHER" id="PTHR10851:SF0">
    <property type="entry name" value="PYRIDOXINE-5'-PHOSPHATE OXIDASE"/>
    <property type="match status" value="1"/>
</dbReference>
<dbReference type="InterPro" id="IPR011576">
    <property type="entry name" value="Pyridox_Oxase_N"/>
</dbReference>
<evidence type="ECO:0000256" key="3">
    <source>
        <dbReference type="ARBA" id="ARBA00022643"/>
    </source>
</evidence>
<dbReference type="Gene3D" id="2.30.110.10">
    <property type="entry name" value="Electron Transport, Fmn-binding Protein, Chain A"/>
    <property type="match status" value="1"/>
</dbReference>
<evidence type="ECO:0000259" key="8">
    <source>
        <dbReference type="Pfam" id="PF10590"/>
    </source>
</evidence>
<dbReference type="SUPFAM" id="SSF50475">
    <property type="entry name" value="FMN-binding split barrel"/>
    <property type="match status" value="1"/>
</dbReference>
<dbReference type="NCBIfam" id="NF004231">
    <property type="entry name" value="PRK05679.1"/>
    <property type="match status" value="1"/>
</dbReference>
<name>A0AA51X6H8_9GAMM</name>
<evidence type="ECO:0000313" key="9">
    <source>
        <dbReference type="EMBL" id="WMS87143.1"/>
    </source>
</evidence>
<feature type="domain" description="Pyridoxamine 5'-phosphate oxidase N-terminal" evidence="7">
    <location>
        <begin position="32"/>
        <end position="145"/>
    </location>
</feature>
<proteinExistence type="inferred from homology"/>
<accession>A0AA51X6H8</accession>
<feature type="binding site" evidence="5 6">
    <location>
        <position position="181"/>
    </location>
    <ligand>
        <name>FMN</name>
        <dbReference type="ChEBI" id="CHEBI:58210"/>
    </ligand>
</feature>
<dbReference type="Pfam" id="PF10590">
    <property type="entry name" value="PNP_phzG_C"/>
    <property type="match status" value="1"/>
</dbReference>
<comment type="catalytic activity">
    <reaction evidence="5">
        <text>pyridoxamine 5'-phosphate + O2 + H2O = pyridoxal 5'-phosphate + H2O2 + NH4(+)</text>
        <dbReference type="Rhea" id="RHEA:15817"/>
        <dbReference type="ChEBI" id="CHEBI:15377"/>
        <dbReference type="ChEBI" id="CHEBI:15379"/>
        <dbReference type="ChEBI" id="CHEBI:16240"/>
        <dbReference type="ChEBI" id="CHEBI:28938"/>
        <dbReference type="ChEBI" id="CHEBI:58451"/>
        <dbReference type="ChEBI" id="CHEBI:597326"/>
        <dbReference type="EC" id="1.4.3.5"/>
    </reaction>
</comment>
<dbReference type="NCBIfam" id="TIGR00558">
    <property type="entry name" value="pdxH"/>
    <property type="match status" value="1"/>
</dbReference>